<dbReference type="EMBL" id="VUJX02000001">
    <property type="protein sequence ID" value="KAL0942434.1"/>
    <property type="molecule type" value="Genomic_DNA"/>
</dbReference>
<keyword evidence="1" id="KW-0223">Dioxygenase</keyword>
<name>A0ACC3ZE66_COLTU</name>
<proteinExistence type="predicted"/>
<keyword evidence="1" id="KW-0560">Oxidoreductase</keyword>
<sequence length="120" mass="13305">MSSNDAKDGTAAPVDNPYGQMCWLEIPVADAARAAKFYTAVLGWECAETSMPSPTPWVKTVHFFNKGELHGGFLLMKEGNQIVNYDKERPERMPLLPTFCVRSIEETLGEVKSFGGKLHV</sequence>
<keyword evidence="2" id="KW-1185">Reference proteome</keyword>
<evidence type="ECO:0000313" key="1">
    <source>
        <dbReference type="EMBL" id="KAL0942434.1"/>
    </source>
</evidence>
<protein>
    <submittedName>
        <fullName evidence="1">Glyoxalase bleomycin resistance protein dioxygenase</fullName>
    </submittedName>
</protein>
<evidence type="ECO:0000313" key="2">
    <source>
        <dbReference type="Proteomes" id="UP000805649"/>
    </source>
</evidence>
<accession>A0ACC3ZE66</accession>
<dbReference type="Proteomes" id="UP000805649">
    <property type="component" value="Unassembled WGS sequence"/>
</dbReference>
<organism evidence="1 2">
    <name type="scientific">Colletotrichum truncatum</name>
    <name type="common">Anthracnose fungus</name>
    <name type="synonym">Colletotrichum capsici</name>
    <dbReference type="NCBI Taxonomy" id="5467"/>
    <lineage>
        <taxon>Eukaryota</taxon>
        <taxon>Fungi</taxon>
        <taxon>Dikarya</taxon>
        <taxon>Ascomycota</taxon>
        <taxon>Pezizomycotina</taxon>
        <taxon>Sordariomycetes</taxon>
        <taxon>Hypocreomycetidae</taxon>
        <taxon>Glomerellales</taxon>
        <taxon>Glomerellaceae</taxon>
        <taxon>Colletotrichum</taxon>
        <taxon>Colletotrichum truncatum species complex</taxon>
    </lineage>
</organism>
<comment type="caution">
    <text evidence="1">The sequence shown here is derived from an EMBL/GenBank/DDBJ whole genome shotgun (WGS) entry which is preliminary data.</text>
</comment>
<reference evidence="1 2" key="1">
    <citation type="journal article" date="2020" name="Phytopathology">
        <title>Genome Sequence Resources of Colletotrichum truncatum, C. plurivorum, C. musicola, and C. sojae: Four Species Pathogenic to Soybean (Glycine max).</title>
        <authorList>
            <person name="Rogerio F."/>
            <person name="Boufleur T.R."/>
            <person name="Ciampi-Guillardi M."/>
            <person name="Sukno S.A."/>
            <person name="Thon M.R."/>
            <person name="Massola Junior N.S."/>
            <person name="Baroncelli R."/>
        </authorList>
    </citation>
    <scope>NUCLEOTIDE SEQUENCE [LARGE SCALE GENOMIC DNA]</scope>
    <source>
        <strain evidence="1 2">CMES1059</strain>
    </source>
</reference>
<gene>
    <name evidence="1" type="ORF">CTRU02_200320</name>
</gene>